<keyword evidence="2" id="KW-1133">Transmembrane helix</keyword>
<gene>
    <name evidence="3" type="ORF">BS639_24245</name>
</gene>
<keyword evidence="2" id="KW-0812">Transmembrane</keyword>
<evidence type="ECO:0008006" key="5">
    <source>
        <dbReference type="Google" id="ProtNLM"/>
    </source>
</evidence>
<dbReference type="Proteomes" id="UP000192722">
    <property type="component" value="Unassembled WGS sequence"/>
</dbReference>
<evidence type="ECO:0000256" key="2">
    <source>
        <dbReference type="SAM" id="Phobius"/>
    </source>
</evidence>
<sequence length="220" mass="24319">MSTSVTLLARHKGFILPLLVFITLLTVVGISYKLIAQNGKRLSLLENQQRTSVVSSEIGELQEKVVQVKGRIGVLENQTRSLAAEISERLKQPHIDTALVADVAELRQAQHDFKLSLVSITTAVTTLRSSTTNLPRSPYKPSAQPASKATPRAKPPFVLIAIEHRGARKYAAVAPSGLTDLSQVRLMSEGEFSRGWKLVQINNQQAFFKFKSRQLMLHVP</sequence>
<name>A0ABX3TTU2_9GAMM</name>
<proteinExistence type="predicted"/>
<accession>A0ABX3TTU2</accession>
<evidence type="ECO:0000313" key="3">
    <source>
        <dbReference type="EMBL" id="ORJ18629.1"/>
    </source>
</evidence>
<evidence type="ECO:0000256" key="1">
    <source>
        <dbReference type="SAM" id="MobiDB-lite"/>
    </source>
</evidence>
<keyword evidence="2" id="KW-0472">Membrane</keyword>
<keyword evidence="4" id="KW-1185">Reference proteome</keyword>
<evidence type="ECO:0000313" key="4">
    <source>
        <dbReference type="Proteomes" id="UP000192722"/>
    </source>
</evidence>
<comment type="caution">
    <text evidence="3">The sequence shown here is derived from an EMBL/GenBank/DDBJ whole genome shotgun (WGS) entry which is preliminary data.</text>
</comment>
<organism evidence="3 4">
    <name type="scientific">Rouxiella silvae</name>
    <dbReference type="NCBI Taxonomy" id="1646373"/>
    <lineage>
        <taxon>Bacteria</taxon>
        <taxon>Pseudomonadati</taxon>
        <taxon>Pseudomonadota</taxon>
        <taxon>Gammaproteobacteria</taxon>
        <taxon>Enterobacterales</taxon>
        <taxon>Yersiniaceae</taxon>
        <taxon>Rouxiella</taxon>
    </lineage>
</organism>
<feature type="transmembrane region" description="Helical" evidence="2">
    <location>
        <begin position="14"/>
        <end position="35"/>
    </location>
</feature>
<reference evidence="3 4" key="1">
    <citation type="journal article" date="2017" name="Int. J. Syst. Evol. Microbiol.">
        <title>Rouxiella badensis sp. nov. and Rouxiella silvae sp. nov. isolated from peat bog soil in Germany and emendation of the genus description.</title>
        <authorList>
            <person name="Le Fleche-Mateos A."/>
            <person name="Kugler J.H."/>
            <person name="Hansen S.H."/>
            <person name="Syldatk C."/>
            <person name="Hausmann R."/>
            <person name="Lomprez F."/>
            <person name="Vandenbogaert M."/>
            <person name="Manuguerra J.C."/>
            <person name="Grimont P.A."/>
        </authorList>
    </citation>
    <scope>NUCLEOTIDE SEQUENCE [LARGE SCALE GENOMIC DNA]</scope>
    <source>
        <strain evidence="3 4">213</strain>
    </source>
</reference>
<feature type="region of interest" description="Disordered" evidence="1">
    <location>
        <begin position="130"/>
        <end position="151"/>
    </location>
</feature>
<dbReference type="RefSeq" id="WP_084984605.1">
    <property type="nucleotide sequence ID" value="NZ_CBCSCF010000004.1"/>
</dbReference>
<protein>
    <recommendedName>
        <fullName evidence="5">DUF3450 domain-containing protein</fullName>
    </recommendedName>
</protein>
<dbReference type="EMBL" id="MRWD01000104">
    <property type="protein sequence ID" value="ORJ18629.1"/>
    <property type="molecule type" value="Genomic_DNA"/>
</dbReference>